<name>A0AAV9SCN8_9TELE</name>
<dbReference type="AlphaFoldDB" id="A0AAV9SCN8"/>
<feature type="compositionally biased region" description="Polar residues" evidence="1">
    <location>
        <begin position="105"/>
        <end position="114"/>
    </location>
</feature>
<evidence type="ECO:0000313" key="2">
    <source>
        <dbReference type="EMBL" id="KAK5618873.1"/>
    </source>
</evidence>
<comment type="caution">
    <text evidence="2">The sequence shown here is derived from an EMBL/GenBank/DDBJ whole genome shotgun (WGS) entry which is preliminary data.</text>
</comment>
<organism evidence="2 3">
    <name type="scientific">Crenichthys baileyi</name>
    <name type="common">White River springfish</name>
    <dbReference type="NCBI Taxonomy" id="28760"/>
    <lineage>
        <taxon>Eukaryota</taxon>
        <taxon>Metazoa</taxon>
        <taxon>Chordata</taxon>
        <taxon>Craniata</taxon>
        <taxon>Vertebrata</taxon>
        <taxon>Euteleostomi</taxon>
        <taxon>Actinopterygii</taxon>
        <taxon>Neopterygii</taxon>
        <taxon>Teleostei</taxon>
        <taxon>Neoteleostei</taxon>
        <taxon>Acanthomorphata</taxon>
        <taxon>Ovalentaria</taxon>
        <taxon>Atherinomorphae</taxon>
        <taxon>Cyprinodontiformes</taxon>
        <taxon>Goodeidae</taxon>
        <taxon>Crenichthys</taxon>
    </lineage>
</organism>
<proteinExistence type="predicted"/>
<feature type="compositionally biased region" description="Basic and acidic residues" evidence="1">
    <location>
        <begin position="183"/>
        <end position="192"/>
    </location>
</feature>
<feature type="region of interest" description="Disordered" evidence="1">
    <location>
        <begin position="105"/>
        <end position="223"/>
    </location>
</feature>
<sequence length="223" mass="24428">MKEFVTWKGTEPTPTQLHCHLQPHRPNPGTVPPQWPRARTNPRQQDNLAPTRETPRAPTLGMRRNQEGYPSEATTAPMALNQPNTPLGAIGHQTWAFQDVAPLPTQTTRHQSGQPPAGPPHGVVRAPQAIPTSTPSSTLTQCRPRPGTPQRHHEGAPTVGAVRENPGQPVEASPPSAMIHQTSQDHRLHADPSRYSQPLGPYCPPRHSQIPLPLRATQPQTLF</sequence>
<protein>
    <submittedName>
        <fullName evidence="2">Uncharacterized protein</fullName>
    </submittedName>
</protein>
<feature type="compositionally biased region" description="Polar residues" evidence="1">
    <location>
        <begin position="130"/>
        <end position="141"/>
    </location>
</feature>
<feature type="compositionally biased region" description="Pro residues" evidence="1">
    <location>
        <begin position="25"/>
        <end position="35"/>
    </location>
</feature>
<reference evidence="2 3" key="1">
    <citation type="submission" date="2021-06" db="EMBL/GenBank/DDBJ databases">
        <authorList>
            <person name="Palmer J.M."/>
        </authorList>
    </citation>
    <scope>NUCLEOTIDE SEQUENCE [LARGE SCALE GENOMIC DNA]</scope>
    <source>
        <strain evidence="2 3">MEX-2019</strain>
        <tissue evidence="2">Muscle</tissue>
    </source>
</reference>
<keyword evidence="3" id="KW-1185">Reference proteome</keyword>
<feature type="region of interest" description="Disordered" evidence="1">
    <location>
        <begin position="1"/>
        <end position="89"/>
    </location>
</feature>
<accession>A0AAV9SCN8</accession>
<evidence type="ECO:0000313" key="3">
    <source>
        <dbReference type="Proteomes" id="UP001311232"/>
    </source>
</evidence>
<dbReference type="Proteomes" id="UP001311232">
    <property type="component" value="Unassembled WGS sequence"/>
</dbReference>
<dbReference type="EMBL" id="JAHHUM010000596">
    <property type="protein sequence ID" value="KAK5618873.1"/>
    <property type="molecule type" value="Genomic_DNA"/>
</dbReference>
<gene>
    <name evidence="2" type="ORF">CRENBAI_009344</name>
</gene>
<evidence type="ECO:0000256" key="1">
    <source>
        <dbReference type="SAM" id="MobiDB-lite"/>
    </source>
</evidence>